<reference evidence="5 6" key="1">
    <citation type="journal article" date="2017" name="Water Res.">
        <title>Comammox in drinking water systems.</title>
        <authorList>
            <person name="Wang Y."/>
            <person name="Ma L."/>
            <person name="Mao Y."/>
            <person name="Jiang X."/>
            <person name="Xia Y."/>
            <person name="Yu K."/>
            <person name="Li B."/>
            <person name="Zhang T."/>
        </authorList>
    </citation>
    <scope>NUCLEOTIDE SEQUENCE [LARGE SCALE GENOMIC DNA]</scope>
    <source>
        <strain evidence="5">SG_bin8</strain>
    </source>
</reference>
<dbReference type="PIRSF" id="PIRSF002741">
    <property type="entry name" value="MppA"/>
    <property type="match status" value="1"/>
</dbReference>
<dbReference type="AlphaFoldDB" id="A0A1W9I0B4"/>
<name>A0A1W9I0B4_9HYPH</name>
<proteinExistence type="inferred from homology"/>
<dbReference type="CDD" id="cd08497">
    <property type="entry name" value="MbnE-like"/>
    <property type="match status" value="1"/>
</dbReference>
<dbReference type="InterPro" id="IPR000914">
    <property type="entry name" value="SBP_5_dom"/>
</dbReference>
<comment type="caution">
    <text evidence="5">The sequence shown here is derived from an EMBL/GenBank/DDBJ whole genome shotgun (WGS) entry which is preliminary data.</text>
</comment>
<organism evidence="5 6">
    <name type="scientific">Candidatus Raskinella chloraquaticus</name>
    <dbReference type="NCBI Taxonomy" id="1951219"/>
    <lineage>
        <taxon>Bacteria</taxon>
        <taxon>Pseudomonadati</taxon>
        <taxon>Pseudomonadota</taxon>
        <taxon>Alphaproteobacteria</taxon>
        <taxon>Hyphomicrobiales</taxon>
        <taxon>Phreatobacteraceae</taxon>
        <taxon>Candidatus Raskinella</taxon>
    </lineage>
</organism>
<dbReference type="GO" id="GO:1904680">
    <property type="term" value="F:peptide transmembrane transporter activity"/>
    <property type="evidence" value="ECO:0007669"/>
    <property type="project" value="TreeGrafter"/>
</dbReference>
<dbReference type="InterPro" id="IPR030678">
    <property type="entry name" value="Peptide/Ni-bd"/>
</dbReference>
<keyword evidence="3" id="KW-0732">Signal</keyword>
<feature type="domain" description="Solute-binding protein family 5" evidence="4">
    <location>
        <begin position="112"/>
        <end position="518"/>
    </location>
</feature>
<dbReference type="Pfam" id="PF00496">
    <property type="entry name" value="SBP_bac_5"/>
    <property type="match status" value="1"/>
</dbReference>
<dbReference type="SUPFAM" id="SSF53850">
    <property type="entry name" value="Periplasmic binding protein-like II"/>
    <property type="match status" value="1"/>
</dbReference>
<dbReference type="Gene3D" id="3.40.190.10">
    <property type="entry name" value="Periplasmic binding protein-like II"/>
    <property type="match status" value="1"/>
</dbReference>
<evidence type="ECO:0000313" key="6">
    <source>
        <dbReference type="Proteomes" id="UP000192872"/>
    </source>
</evidence>
<dbReference type="InterPro" id="IPR039424">
    <property type="entry name" value="SBP_5"/>
</dbReference>
<gene>
    <name evidence="5" type="ORF">A4S15_06275</name>
</gene>
<evidence type="ECO:0000256" key="3">
    <source>
        <dbReference type="ARBA" id="ARBA00022729"/>
    </source>
</evidence>
<dbReference type="PANTHER" id="PTHR30290:SF64">
    <property type="entry name" value="ABC TRANSPORTER PERIPLASMIC BINDING PROTEIN"/>
    <property type="match status" value="1"/>
</dbReference>
<dbReference type="PANTHER" id="PTHR30290">
    <property type="entry name" value="PERIPLASMIC BINDING COMPONENT OF ABC TRANSPORTER"/>
    <property type="match status" value="1"/>
</dbReference>
<dbReference type="GO" id="GO:0030288">
    <property type="term" value="C:outer membrane-bounded periplasmic space"/>
    <property type="evidence" value="ECO:0007669"/>
    <property type="project" value="TreeGrafter"/>
</dbReference>
<accession>A0A1W9I0B4</accession>
<comment type="subcellular location">
    <subcellularLocation>
        <location evidence="1">Periplasm</location>
    </subcellularLocation>
</comment>
<evidence type="ECO:0000256" key="1">
    <source>
        <dbReference type="ARBA" id="ARBA00004418"/>
    </source>
</evidence>
<dbReference type="Proteomes" id="UP000192872">
    <property type="component" value="Unassembled WGS sequence"/>
</dbReference>
<dbReference type="Gene3D" id="3.10.105.10">
    <property type="entry name" value="Dipeptide-binding Protein, Domain 3"/>
    <property type="match status" value="1"/>
</dbReference>
<sequence length="610" mass="68279">MRAGEIANPSRRAALAGMLGLLGLHFSGRALGQETIARHGIAMHGEPALPPHFTHLPYADPAAPKGGRLTIGVVGSFDSLNPYIVRGQSAGEVQTYVFEPLLIRSLDEPFTLYGHVAQSVEMPDDRSSITFTLNPAARFSDGVAISAETVAFSLDILKRLGWPNLRNYYSKVERVEILGPRRVRLSFPAAQDRELPLILSLLPMLPQHRLDDTRFDQTTLEAPVGSGPYIVGDVDVGKSVVYSKNPDWWARDLPFTKGLHNFSEIKIEYFRDDNTMFEALKKGIIDLRPEDNPTRWQTGYDFPAAREGRVIRESFTSGLPKPMFALAFNQRRDVFARREVRQALTALFDFEWINANLFSNTYRRTHSYFEGSELSAIGVSASAGEKRLLEPFMDKMPAAVLGGTWRAPVSDGSGFDRTRVREALDLLAGAGYLPKDGKLRDRQGQALTFEAMVNLHEHERLLLAWRRVLDRVGIDLRIRVIDSAQFERRRQNYDYDMIPWAWGASLSPGNEQAFRWGSKVADQPGSFNLAGVKDPAVDQMVLALLAARQREDFVDAARALDRALIAGAYVLPLYHLPERRIAHASSLGHPQKTALFGPTFESWWRKPASP</sequence>
<dbReference type="GO" id="GO:0042884">
    <property type="term" value="P:microcin transport"/>
    <property type="evidence" value="ECO:0007669"/>
    <property type="project" value="TreeGrafter"/>
</dbReference>
<evidence type="ECO:0000259" key="4">
    <source>
        <dbReference type="Pfam" id="PF00496"/>
    </source>
</evidence>
<dbReference type="GO" id="GO:0043190">
    <property type="term" value="C:ATP-binding cassette (ABC) transporter complex"/>
    <property type="evidence" value="ECO:0007669"/>
    <property type="project" value="InterPro"/>
</dbReference>
<dbReference type="STRING" id="1827387.A4S15_06275"/>
<comment type="similarity">
    <text evidence="2">Belongs to the bacterial solute-binding protein 5 family.</text>
</comment>
<evidence type="ECO:0000313" key="5">
    <source>
        <dbReference type="EMBL" id="OQW53017.1"/>
    </source>
</evidence>
<protein>
    <recommendedName>
        <fullName evidence="4">Solute-binding protein family 5 domain-containing protein</fullName>
    </recommendedName>
</protein>
<dbReference type="EMBL" id="LWDL01000011">
    <property type="protein sequence ID" value="OQW53017.1"/>
    <property type="molecule type" value="Genomic_DNA"/>
</dbReference>
<evidence type="ECO:0000256" key="2">
    <source>
        <dbReference type="ARBA" id="ARBA00005695"/>
    </source>
</evidence>
<dbReference type="GO" id="GO:0015833">
    <property type="term" value="P:peptide transport"/>
    <property type="evidence" value="ECO:0007669"/>
    <property type="project" value="TreeGrafter"/>
</dbReference>